<dbReference type="Proteomes" id="UP000050525">
    <property type="component" value="Unassembled WGS sequence"/>
</dbReference>
<reference evidence="1 2" key="1">
    <citation type="journal article" date="2012" name="Genome Biol.">
        <title>Sequencing three crocodilian genomes to illuminate the evolution of archosaurs and amniotes.</title>
        <authorList>
            <person name="St John J.A."/>
            <person name="Braun E.L."/>
            <person name="Isberg S.R."/>
            <person name="Miles L.G."/>
            <person name="Chong A.Y."/>
            <person name="Gongora J."/>
            <person name="Dalzell P."/>
            <person name="Moran C."/>
            <person name="Bed'hom B."/>
            <person name="Abzhanov A."/>
            <person name="Burgess S.C."/>
            <person name="Cooksey A.M."/>
            <person name="Castoe T.A."/>
            <person name="Crawford N.G."/>
            <person name="Densmore L.D."/>
            <person name="Drew J.C."/>
            <person name="Edwards S.V."/>
            <person name="Faircloth B.C."/>
            <person name="Fujita M.K."/>
            <person name="Greenwold M.J."/>
            <person name="Hoffmann F.G."/>
            <person name="Howard J.M."/>
            <person name="Iguchi T."/>
            <person name="Janes D.E."/>
            <person name="Khan S.Y."/>
            <person name="Kohno S."/>
            <person name="de Koning A.J."/>
            <person name="Lance S.L."/>
            <person name="McCarthy F.M."/>
            <person name="McCormack J.E."/>
            <person name="Merchant M.E."/>
            <person name="Peterson D.G."/>
            <person name="Pollock D.D."/>
            <person name="Pourmand N."/>
            <person name="Raney B.J."/>
            <person name="Roessler K.A."/>
            <person name="Sanford J.R."/>
            <person name="Sawyer R.H."/>
            <person name="Schmidt C.J."/>
            <person name="Triplett E.W."/>
            <person name="Tuberville T.D."/>
            <person name="Venegas-Anaya M."/>
            <person name="Howard J.T."/>
            <person name="Jarvis E.D."/>
            <person name="Guillette L.J.Jr."/>
            <person name="Glenn T.C."/>
            <person name="Green R.E."/>
            <person name="Ray D.A."/>
        </authorList>
    </citation>
    <scope>NUCLEOTIDE SEQUENCE [LARGE SCALE GENOMIC DNA]</scope>
    <source>
        <strain evidence="1">KSC_2009_1</strain>
    </source>
</reference>
<protein>
    <submittedName>
        <fullName evidence="1">Uncharacterized protein</fullName>
    </submittedName>
</protein>
<dbReference type="AlphaFoldDB" id="A0A151N3N1"/>
<dbReference type="EMBL" id="AKHW03004073">
    <property type="protein sequence ID" value="KYO31392.1"/>
    <property type="molecule type" value="Genomic_DNA"/>
</dbReference>
<keyword evidence="2" id="KW-1185">Reference proteome</keyword>
<sequence length="161" mass="18195">MAPPCCLHPHQHHLWATPSPYAQNEVKKHGVKHGNVLMQQKQVARIANQYPNLENNRSSFSGLRPPHGKMTQQRLSTGKLLFHGAHFYTHQKFGVVDSGPFPWRGPHQTLQVLLPNLQQGLLLSLYEMRPLDISMLPLLQVVGTKFIGCFKKSANCHEPNP</sequence>
<organism evidence="1 2">
    <name type="scientific">Alligator mississippiensis</name>
    <name type="common">American alligator</name>
    <dbReference type="NCBI Taxonomy" id="8496"/>
    <lineage>
        <taxon>Eukaryota</taxon>
        <taxon>Metazoa</taxon>
        <taxon>Chordata</taxon>
        <taxon>Craniata</taxon>
        <taxon>Vertebrata</taxon>
        <taxon>Euteleostomi</taxon>
        <taxon>Archelosauria</taxon>
        <taxon>Archosauria</taxon>
        <taxon>Crocodylia</taxon>
        <taxon>Alligatoridae</taxon>
        <taxon>Alligatorinae</taxon>
        <taxon>Alligator</taxon>
    </lineage>
</organism>
<proteinExistence type="predicted"/>
<comment type="caution">
    <text evidence="1">The sequence shown here is derived from an EMBL/GenBank/DDBJ whole genome shotgun (WGS) entry which is preliminary data.</text>
</comment>
<name>A0A151N3N1_ALLMI</name>
<gene>
    <name evidence="1" type="ORF">Y1Q_0005994</name>
</gene>
<accession>A0A151N3N1</accession>
<evidence type="ECO:0000313" key="1">
    <source>
        <dbReference type="EMBL" id="KYO31392.1"/>
    </source>
</evidence>
<evidence type="ECO:0000313" key="2">
    <source>
        <dbReference type="Proteomes" id="UP000050525"/>
    </source>
</evidence>